<comment type="caution">
    <text evidence="1">The sequence shown here is derived from an EMBL/GenBank/DDBJ whole genome shotgun (WGS) entry which is preliminary data.</text>
</comment>
<organism evidence="1 2">
    <name type="scientific">Burkholderia aenigmatica</name>
    <dbReference type="NCBI Taxonomy" id="2015348"/>
    <lineage>
        <taxon>Bacteria</taxon>
        <taxon>Pseudomonadati</taxon>
        <taxon>Pseudomonadota</taxon>
        <taxon>Betaproteobacteria</taxon>
        <taxon>Burkholderiales</taxon>
        <taxon>Burkholderiaceae</taxon>
        <taxon>Burkholderia</taxon>
        <taxon>Burkholderia cepacia complex</taxon>
    </lineage>
</organism>
<protein>
    <recommendedName>
        <fullName evidence="3">TetR family transcriptional regulator</fullName>
    </recommendedName>
</protein>
<dbReference type="Pfam" id="PF22491">
    <property type="entry name" value="DUF6988"/>
    <property type="match status" value="1"/>
</dbReference>
<proteinExistence type="predicted"/>
<evidence type="ECO:0008006" key="3">
    <source>
        <dbReference type="Google" id="ProtNLM"/>
    </source>
</evidence>
<name>A0ABY6Y491_9BURK</name>
<accession>A0ABY6Y491</accession>
<evidence type="ECO:0000313" key="1">
    <source>
        <dbReference type="EMBL" id="VWD33685.1"/>
    </source>
</evidence>
<reference evidence="1 2" key="1">
    <citation type="submission" date="2019-09" db="EMBL/GenBank/DDBJ databases">
        <authorList>
            <person name="Depoorter E."/>
        </authorList>
    </citation>
    <scope>NUCLEOTIDE SEQUENCE [LARGE SCALE GENOMIC DNA]</scope>
    <source>
        <strain evidence="1 2">R-17378</strain>
    </source>
</reference>
<evidence type="ECO:0000313" key="2">
    <source>
        <dbReference type="Proteomes" id="UP000494120"/>
    </source>
</evidence>
<dbReference type="EMBL" id="CABVQG010000045">
    <property type="protein sequence ID" value="VWD33685.1"/>
    <property type="molecule type" value="Genomic_DNA"/>
</dbReference>
<dbReference type="InterPro" id="IPR054257">
    <property type="entry name" value="DUF6988"/>
</dbReference>
<sequence>MRGMMLTMAVQRSQSWMDACAKLVDGVEFETTLRARVVVALHHLCIEHHLAGHVLVHNDVRGSAFAMYRPQFEAYVRANWYLECASDGELAKFVEGGEPPKLPQLTADLAGALGQAGEIISSVKAQAWRSMCAFTHGGAVQVKARAIRDEIRQSFTDEHTSKLIDAMAMLSYLGALGIAKVADDGVLAQRLYERHHEIYSVLYGTQK</sequence>
<keyword evidence="2" id="KW-1185">Reference proteome</keyword>
<dbReference type="Proteomes" id="UP000494120">
    <property type="component" value="Unassembled WGS sequence"/>
</dbReference>
<gene>
    <name evidence="1" type="ORF">BLA17378_07517</name>
</gene>